<sequence>MNHVAVALSYRSTFDYRSFCFNWVIFEFSKRCYWLNLSVYLQSFKCVPIDALSDVEEVRFDFQMRLRDTISNAPTQ</sequence>
<evidence type="ECO:0000313" key="2">
    <source>
        <dbReference type="Proteomes" id="UP000054843"/>
    </source>
</evidence>
<evidence type="ECO:0000313" key="1">
    <source>
        <dbReference type="EMBL" id="KRZ68042.1"/>
    </source>
</evidence>
<dbReference type="EMBL" id="JYDO01000176">
    <property type="protein sequence ID" value="KRZ68042.1"/>
    <property type="molecule type" value="Genomic_DNA"/>
</dbReference>
<organism evidence="1 2">
    <name type="scientific">Trichinella papuae</name>
    <dbReference type="NCBI Taxonomy" id="268474"/>
    <lineage>
        <taxon>Eukaryota</taxon>
        <taxon>Metazoa</taxon>
        <taxon>Ecdysozoa</taxon>
        <taxon>Nematoda</taxon>
        <taxon>Enoplea</taxon>
        <taxon>Dorylaimia</taxon>
        <taxon>Trichinellida</taxon>
        <taxon>Trichinellidae</taxon>
        <taxon>Trichinella</taxon>
    </lineage>
</organism>
<proteinExistence type="predicted"/>
<dbReference type="Proteomes" id="UP000054843">
    <property type="component" value="Unassembled WGS sequence"/>
</dbReference>
<reference evidence="1 2" key="1">
    <citation type="submission" date="2015-01" db="EMBL/GenBank/DDBJ databases">
        <title>Evolution of Trichinella species and genotypes.</title>
        <authorList>
            <person name="Korhonen P.K."/>
            <person name="Edoardo P."/>
            <person name="Giuseppe L.R."/>
            <person name="Gasser R.B."/>
        </authorList>
    </citation>
    <scope>NUCLEOTIDE SEQUENCE [LARGE SCALE GENOMIC DNA]</scope>
    <source>
        <strain evidence="1">ISS1980</strain>
    </source>
</reference>
<dbReference type="AlphaFoldDB" id="A0A0V1M8T2"/>
<gene>
    <name evidence="1" type="ORF">T10_635</name>
</gene>
<protein>
    <submittedName>
        <fullName evidence="1">Uncharacterized protein</fullName>
    </submittedName>
</protein>
<comment type="caution">
    <text evidence="1">The sequence shown here is derived from an EMBL/GenBank/DDBJ whole genome shotgun (WGS) entry which is preliminary data.</text>
</comment>
<name>A0A0V1M8T2_9BILA</name>
<accession>A0A0V1M8T2</accession>
<keyword evidence="2" id="KW-1185">Reference proteome</keyword>